<keyword evidence="1" id="KW-0560">Oxidoreductase</keyword>
<protein>
    <recommendedName>
        <fullName evidence="4">Cytochrome P450</fullName>
    </recommendedName>
</protein>
<dbReference type="SUPFAM" id="SSF48264">
    <property type="entry name" value="Cytochrome P450"/>
    <property type="match status" value="1"/>
</dbReference>
<name>A0AAN5D0H5_9BILA</name>
<reference evidence="3" key="1">
    <citation type="submission" date="2022-10" db="EMBL/GenBank/DDBJ databases">
        <title>Genome assembly of Pristionchus species.</title>
        <authorList>
            <person name="Yoshida K."/>
            <person name="Sommer R.J."/>
        </authorList>
    </citation>
    <scope>NUCLEOTIDE SEQUENCE [LARGE SCALE GENOMIC DNA]</scope>
    <source>
        <strain evidence="3">RS5460</strain>
    </source>
</reference>
<organism evidence="2 3">
    <name type="scientific">Pristionchus mayeri</name>
    <dbReference type="NCBI Taxonomy" id="1317129"/>
    <lineage>
        <taxon>Eukaryota</taxon>
        <taxon>Metazoa</taxon>
        <taxon>Ecdysozoa</taxon>
        <taxon>Nematoda</taxon>
        <taxon>Chromadorea</taxon>
        <taxon>Rhabditida</taxon>
        <taxon>Rhabditina</taxon>
        <taxon>Diplogasteromorpha</taxon>
        <taxon>Diplogasteroidea</taxon>
        <taxon>Neodiplogasteridae</taxon>
        <taxon>Pristionchus</taxon>
    </lineage>
</organism>
<dbReference type="PANTHER" id="PTHR24284">
    <property type="entry name" value="CYTOCHROME P450 FAMILY"/>
    <property type="match status" value="1"/>
</dbReference>
<keyword evidence="3" id="KW-1185">Reference proteome</keyword>
<evidence type="ECO:0000256" key="1">
    <source>
        <dbReference type="ARBA" id="ARBA00023033"/>
    </source>
</evidence>
<sequence>QVRLSARNMVDFINKKDLSDTDLRWSIQVFVSNIINEFLFGFQFPFDDCEKLMNFVLGLNTAIQVISRSKLMPIIFMLPWIRHLPIISYFWGKHKERFDKVSNF</sequence>
<dbReference type="InterPro" id="IPR036396">
    <property type="entry name" value="Cyt_P450_sf"/>
</dbReference>
<proteinExistence type="predicted"/>
<accession>A0AAN5D0H5</accession>
<dbReference type="GO" id="GO:0005506">
    <property type="term" value="F:iron ion binding"/>
    <property type="evidence" value="ECO:0007669"/>
    <property type="project" value="InterPro"/>
</dbReference>
<gene>
    <name evidence="2" type="ORF">PMAYCL1PPCAC_24648</name>
</gene>
<keyword evidence="1" id="KW-0503">Monooxygenase</keyword>
<dbReference type="EMBL" id="BTRK01000005">
    <property type="protein sequence ID" value="GMR54453.1"/>
    <property type="molecule type" value="Genomic_DNA"/>
</dbReference>
<dbReference type="GO" id="GO:0020037">
    <property type="term" value="F:heme binding"/>
    <property type="evidence" value="ECO:0007669"/>
    <property type="project" value="InterPro"/>
</dbReference>
<evidence type="ECO:0008006" key="4">
    <source>
        <dbReference type="Google" id="ProtNLM"/>
    </source>
</evidence>
<dbReference type="AlphaFoldDB" id="A0AAN5D0H5"/>
<evidence type="ECO:0000313" key="3">
    <source>
        <dbReference type="Proteomes" id="UP001328107"/>
    </source>
</evidence>
<dbReference type="PANTHER" id="PTHR24284:SF1">
    <property type="entry name" value="CYTOCHROME P450 FAMILY"/>
    <property type="match status" value="1"/>
</dbReference>
<dbReference type="Proteomes" id="UP001328107">
    <property type="component" value="Unassembled WGS sequence"/>
</dbReference>
<comment type="caution">
    <text evidence="2">The sequence shown here is derived from an EMBL/GenBank/DDBJ whole genome shotgun (WGS) entry which is preliminary data.</text>
</comment>
<dbReference type="GO" id="GO:0004497">
    <property type="term" value="F:monooxygenase activity"/>
    <property type="evidence" value="ECO:0007669"/>
    <property type="project" value="UniProtKB-KW"/>
</dbReference>
<feature type="non-terminal residue" evidence="2">
    <location>
        <position position="1"/>
    </location>
</feature>
<evidence type="ECO:0000313" key="2">
    <source>
        <dbReference type="EMBL" id="GMR54453.1"/>
    </source>
</evidence>
<dbReference type="Gene3D" id="1.10.630.10">
    <property type="entry name" value="Cytochrome P450"/>
    <property type="match status" value="1"/>
</dbReference>
<feature type="non-terminal residue" evidence="2">
    <location>
        <position position="104"/>
    </location>
</feature>
<dbReference type="GO" id="GO:0016705">
    <property type="term" value="F:oxidoreductase activity, acting on paired donors, with incorporation or reduction of molecular oxygen"/>
    <property type="evidence" value="ECO:0007669"/>
    <property type="project" value="InterPro"/>
</dbReference>